<feature type="transmembrane region" description="Helical" evidence="16">
    <location>
        <begin position="348"/>
        <end position="367"/>
    </location>
</feature>
<evidence type="ECO:0000256" key="5">
    <source>
        <dbReference type="ARBA" id="ARBA00022960"/>
    </source>
</evidence>
<evidence type="ECO:0000256" key="15">
    <source>
        <dbReference type="ARBA" id="ARBA00049902"/>
    </source>
</evidence>
<evidence type="ECO:0000256" key="10">
    <source>
        <dbReference type="ARBA" id="ARBA00033270"/>
    </source>
</evidence>
<evidence type="ECO:0000313" key="18">
    <source>
        <dbReference type="Proteomes" id="UP000243197"/>
    </source>
</evidence>
<dbReference type="AlphaFoldDB" id="A0A1J1E7E1"/>
<feature type="transmembrane region" description="Helical" evidence="16">
    <location>
        <begin position="48"/>
        <end position="67"/>
    </location>
</feature>
<feature type="transmembrane region" description="Helical" evidence="16">
    <location>
        <begin position="111"/>
        <end position="132"/>
    </location>
</feature>
<dbReference type="GO" id="GO:0005886">
    <property type="term" value="C:plasma membrane"/>
    <property type="evidence" value="ECO:0007669"/>
    <property type="project" value="TreeGrafter"/>
</dbReference>
<sequence>MISRIKNIRGNKTLWSAIFALALFSFWPNYTTSSNPAYLYGDGNTSLILIKHAFHLFFGFIIIFLVHRIDYNYYKRISVIMVLVIIILLTITLFFGTSVNSASRWIRIGGVSFQTSAFAIYVSMMYTAAFLSKKNGVYNNFKECLYLLIPLAVIVLLVFPSNLSTAMLIFISNLTLMLIGKFPFKYMFRIIGSTCVIALIFFLMINVFSDYGPVRAKTWSNRISSFINGDTNETYQSNGAMEAVKLGGWFGIGPGKSTMKNFLPQSFSDFIFAIITEESGLVGAIVLILLYIGILHKSVQTAVKIKDTFGMLLVMGMILPIIFQAVIHIGVVVGIFPVTGQPLPLMSSGGSAIWATCIALGVILGVSKHVVTKNKVKEVNV</sequence>
<proteinExistence type="inferred from homology"/>
<keyword evidence="6" id="KW-0573">Peptidoglycan synthesis</keyword>
<keyword evidence="3" id="KW-0808">Transferase</keyword>
<keyword evidence="8 16" id="KW-0472">Membrane</keyword>
<feature type="transmembrane region" description="Helical" evidence="16">
    <location>
        <begin position="12"/>
        <end position="28"/>
    </location>
</feature>
<dbReference type="GO" id="GO:0051301">
    <property type="term" value="P:cell division"/>
    <property type="evidence" value="ECO:0007669"/>
    <property type="project" value="UniProtKB-KW"/>
</dbReference>
<organism evidence="17 18">
    <name type="scientific">Ichthyobacterium seriolicida</name>
    <dbReference type="NCBI Taxonomy" id="242600"/>
    <lineage>
        <taxon>Bacteria</taxon>
        <taxon>Pseudomonadati</taxon>
        <taxon>Bacteroidota</taxon>
        <taxon>Flavobacteriia</taxon>
        <taxon>Flavobacteriales</taxon>
        <taxon>Ichthyobacteriaceae</taxon>
        <taxon>Ichthyobacterium</taxon>
    </lineage>
</organism>
<evidence type="ECO:0000256" key="6">
    <source>
        <dbReference type="ARBA" id="ARBA00022984"/>
    </source>
</evidence>
<accession>A0A1J1E7E1</accession>
<dbReference type="GO" id="GO:0015648">
    <property type="term" value="F:lipid-linked peptidoglycan transporter activity"/>
    <property type="evidence" value="ECO:0007669"/>
    <property type="project" value="TreeGrafter"/>
</dbReference>
<keyword evidence="2" id="KW-0328">Glycosyltransferase</keyword>
<comment type="subcellular location">
    <subcellularLocation>
        <location evidence="1">Membrane</location>
        <topology evidence="1">Multi-pass membrane protein</topology>
    </subcellularLocation>
</comment>
<dbReference type="GO" id="GO:0008955">
    <property type="term" value="F:peptidoglycan glycosyltransferase activity"/>
    <property type="evidence" value="ECO:0007669"/>
    <property type="project" value="UniProtKB-EC"/>
</dbReference>
<protein>
    <recommendedName>
        <fullName evidence="12">Probable peptidoglycan glycosyltransferase FtsW</fullName>
        <ecNumber evidence="14">2.4.99.28</ecNumber>
    </recommendedName>
    <alternativeName>
        <fullName evidence="13">Cell division protein FtsW</fullName>
    </alternativeName>
    <alternativeName>
        <fullName evidence="10">Cell wall polymerase</fullName>
    </alternativeName>
    <alternativeName>
        <fullName evidence="9">Peptidoglycan polymerase</fullName>
    </alternativeName>
</protein>
<dbReference type="GO" id="GO:0032153">
    <property type="term" value="C:cell division site"/>
    <property type="evidence" value="ECO:0007669"/>
    <property type="project" value="TreeGrafter"/>
</dbReference>
<dbReference type="RefSeq" id="WP_096686898.1">
    <property type="nucleotide sequence ID" value="NZ_AP014564.1"/>
</dbReference>
<keyword evidence="18" id="KW-1185">Reference proteome</keyword>
<comment type="similarity">
    <text evidence="11">Belongs to the SEDS family. FtsW subfamily.</text>
</comment>
<evidence type="ECO:0000256" key="8">
    <source>
        <dbReference type="ARBA" id="ARBA00023136"/>
    </source>
</evidence>
<keyword evidence="17" id="KW-0131">Cell cycle</keyword>
<dbReference type="Pfam" id="PF01098">
    <property type="entry name" value="FTSW_RODA_SPOVE"/>
    <property type="match status" value="1"/>
</dbReference>
<dbReference type="PANTHER" id="PTHR30474:SF2">
    <property type="entry name" value="PEPTIDOGLYCAN GLYCOSYLTRANSFERASE FTSW-RELATED"/>
    <property type="match status" value="1"/>
</dbReference>
<evidence type="ECO:0000256" key="2">
    <source>
        <dbReference type="ARBA" id="ARBA00022676"/>
    </source>
</evidence>
<dbReference type="Proteomes" id="UP000243197">
    <property type="component" value="Chromosome"/>
</dbReference>
<name>A0A1J1E7E1_9FLAO</name>
<keyword evidence="4 16" id="KW-0812">Transmembrane</keyword>
<evidence type="ECO:0000256" key="13">
    <source>
        <dbReference type="ARBA" id="ARBA00041418"/>
    </source>
</evidence>
<gene>
    <name evidence="17" type="ORF">JBKA6_1241</name>
</gene>
<evidence type="ECO:0000256" key="4">
    <source>
        <dbReference type="ARBA" id="ARBA00022692"/>
    </source>
</evidence>
<evidence type="ECO:0000313" key="17">
    <source>
        <dbReference type="EMBL" id="BAV95254.1"/>
    </source>
</evidence>
<evidence type="ECO:0000256" key="7">
    <source>
        <dbReference type="ARBA" id="ARBA00022989"/>
    </source>
</evidence>
<evidence type="ECO:0000256" key="3">
    <source>
        <dbReference type="ARBA" id="ARBA00022679"/>
    </source>
</evidence>
<evidence type="ECO:0000256" key="1">
    <source>
        <dbReference type="ARBA" id="ARBA00004141"/>
    </source>
</evidence>
<feature type="transmembrane region" description="Helical" evidence="16">
    <location>
        <begin position="191"/>
        <end position="209"/>
    </location>
</feature>
<evidence type="ECO:0000256" key="12">
    <source>
        <dbReference type="ARBA" id="ARBA00041185"/>
    </source>
</evidence>
<dbReference type="OrthoDB" id="9812661at2"/>
<comment type="catalytic activity">
    <reaction evidence="15">
        <text>[GlcNAc-(1-&gt;4)-Mur2Ac(oyl-L-Ala-gamma-D-Glu-L-Lys-D-Ala-D-Ala)](n)-di-trans,octa-cis-undecaprenyl diphosphate + beta-D-GlcNAc-(1-&gt;4)-Mur2Ac(oyl-L-Ala-gamma-D-Glu-L-Lys-D-Ala-D-Ala)-di-trans,octa-cis-undecaprenyl diphosphate = [GlcNAc-(1-&gt;4)-Mur2Ac(oyl-L-Ala-gamma-D-Glu-L-Lys-D-Ala-D-Ala)](n+1)-di-trans,octa-cis-undecaprenyl diphosphate + di-trans,octa-cis-undecaprenyl diphosphate + H(+)</text>
        <dbReference type="Rhea" id="RHEA:23708"/>
        <dbReference type="Rhea" id="RHEA-COMP:9602"/>
        <dbReference type="Rhea" id="RHEA-COMP:9603"/>
        <dbReference type="ChEBI" id="CHEBI:15378"/>
        <dbReference type="ChEBI" id="CHEBI:58405"/>
        <dbReference type="ChEBI" id="CHEBI:60033"/>
        <dbReference type="ChEBI" id="CHEBI:78435"/>
        <dbReference type="EC" id="2.4.99.28"/>
    </reaction>
</comment>
<feature type="transmembrane region" description="Helical" evidence="16">
    <location>
        <begin position="79"/>
        <end position="99"/>
    </location>
</feature>
<evidence type="ECO:0000256" key="16">
    <source>
        <dbReference type="SAM" id="Phobius"/>
    </source>
</evidence>
<keyword evidence="5" id="KW-0133">Cell shape</keyword>
<evidence type="ECO:0000256" key="11">
    <source>
        <dbReference type="ARBA" id="ARBA00038053"/>
    </source>
</evidence>
<keyword evidence="7 16" id="KW-1133">Transmembrane helix</keyword>
<dbReference type="GO" id="GO:0009252">
    <property type="term" value="P:peptidoglycan biosynthetic process"/>
    <property type="evidence" value="ECO:0007669"/>
    <property type="project" value="UniProtKB-KW"/>
</dbReference>
<feature type="transmembrane region" description="Helical" evidence="16">
    <location>
        <begin position="166"/>
        <end position="184"/>
    </location>
</feature>
<dbReference type="KEGG" id="ise:JBKA6_1241"/>
<dbReference type="GO" id="GO:0008360">
    <property type="term" value="P:regulation of cell shape"/>
    <property type="evidence" value="ECO:0007669"/>
    <property type="project" value="UniProtKB-KW"/>
</dbReference>
<dbReference type="EMBL" id="AP014564">
    <property type="protein sequence ID" value="BAV95254.1"/>
    <property type="molecule type" value="Genomic_DNA"/>
</dbReference>
<dbReference type="EC" id="2.4.99.28" evidence="14"/>
<feature type="transmembrane region" description="Helical" evidence="16">
    <location>
        <begin position="144"/>
        <end position="160"/>
    </location>
</feature>
<reference evidence="17 18" key="1">
    <citation type="submission" date="2014-03" db="EMBL/GenBank/DDBJ databases">
        <title>complete genome sequence of Flavobacteriaceae bacterium JBKA-6.</title>
        <authorList>
            <person name="Takano T."/>
            <person name="Nakamura Y."/>
            <person name="Takuma S."/>
            <person name="Yasuike M."/>
            <person name="Matsuyama T."/>
            <person name="Sakai T."/>
            <person name="Fujiwara A."/>
            <person name="Kimoto K."/>
            <person name="Fukuda Y."/>
            <person name="Kondo H."/>
            <person name="Hirono I."/>
            <person name="Nakayasu C."/>
        </authorList>
    </citation>
    <scope>NUCLEOTIDE SEQUENCE [LARGE SCALE GENOMIC DNA]</scope>
    <source>
        <strain evidence="17 18">JBKA-6</strain>
    </source>
</reference>
<dbReference type="PANTHER" id="PTHR30474">
    <property type="entry name" value="CELL CYCLE PROTEIN"/>
    <property type="match status" value="1"/>
</dbReference>
<feature type="transmembrane region" description="Helical" evidence="16">
    <location>
        <begin position="312"/>
        <end position="336"/>
    </location>
</feature>
<evidence type="ECO:0000256" key="9">
    <source>
        <dbReference type="ARBA" id="ARBA00032370"/>
    </source>
</evidence>
<evidence type="ECO:0000256" key="14">
    <source>
        <dbReference type="ARBA" id="ARBA00044770"/>
    </source>
</evidence>
<feature type="transmembrane region" description="Helical" evidence="16">
    <location>
        <begin position="270"/>
        <end position="292"/>
    </location>
</feature>
<keyword evidence="17" id="KW-0132">Cell division</keyword>
<dbReference type="InterPro" id="IPR001182">
    <property type="entry name" value="FtsW/RodA"/>
</dbReference>